<evidence type="ECO:0000313" key="13">
    <source>
        <dbReference type="Proteomes" id="UP000243975"/>
    </source>
</evidence>
<dbReference type="GO" id="GO:0005737">
    <property type="term" value="C:cytoplasm"/>
    <property type="evidence" value="ECO:0007669"/>
    <property type="project" value="UniProtKB-SubCell"/>
</dbReference>
<dbReference type="Gramene" id="KVI07973">
    <property type="protein sequence ID" value="KVI07973"/>
    <property type="gene ID" value="Ccrd_013661"/>
</dbReference>
<evidence type="ECO:0000256" key="5">
    <source>
        <dbReference type="ARBA" id="ARBA00022723"/>
    </source>
</evidence>
<dbReference type="FunFam" id="2.60.120.330:FF:000015">
    <property type="entry name" value="Protein DMR6-LIKE OXYGENASE 1"/>
    <property type="match status" value="1"/>
</dbReference>
<keyword evidence="4" id="KW-0963">Cytoplasm</keyword>
<dbReference type="PROSITE" id="PS51471">
    <property type="entry name" value="FE2OG_OXY"/>
    <property type="match status" value="1"/>
</dbReference>
<evidence type="ECO:0000256" key="8">
    <source>
        <dbReference type="ARBA" id="ARBA00059922"/>
    </source>
</evidence>
<dbReference type="GO" id="GO:0046872">
    <property type="term" value="F:metal ion binding"/>
    <property type="evidence" value="ECO:0007669"/>
    <property type="project" value="UniProtKB-KW"/>
</dbReference>
<dbReference type="GO" id="GO:0016705">
    <property type="term" value="F:oxidoreductase activity, acting on paired donors, with incorporation or reduction of molecular oxygen"/>
    <property type="evidence" value="ECO:0007669"/>
    <property type="project" value="UniProtKB-ARBA"/>
</dbReference>
<dbReference type="InterPro" id="IPR005123">
    <property type="entry name" value="Oxoglu/Fe-dep_dioxygenase_dom"/>
</dbReference>
<evidence type="ECO:0000256" key="7">
    <source>
        <dbReference type="ARBA" id="ARBA00023242"/>
    </source>
</evidence>
<dbReference type="Gene3D" id="2.60.120.330">
    <property type="entry name" value="B-lactam Antibiotic, Isopenicillin N Synthase, Chain"/>
    <property type="match status" value="1"/>
</dbReference>
<dbReference type="OMA" id="CDSGITT"/>
<comment type="function">
    <text evidence="8">Involved in the regulation of shoot development and salicylic acid (SA) homeostasis.</text>
</comment>
<accession>A0A103YF67</accession>
<feature type="region of interest" description="Disordered" evidence="10">
    <location>
        <begin position="1"/>
        <end position="23"/>
    </location>
</feature>
<evidence type="ECO:0000256" key="6">
    <source>
        <dbReference type="ARBA" id="ARBA00023004"/>
    </source>
</evidence>
<dbReference type="Proteomes" id="UP000243975">
    <property type="component" value="Unassembled WGS sequence"/>
</dbReference>
<dbReference type="PRINTS" id="PR00682">
    <property type="entry name" value="IPNSYNTHASE"/>
</dbReference>
<dbReference type="EMBL" id="LEKV01001443">
    <property type="protein sequence ID" value="KVI07973.1"/>
    <property type="molecule type" value="Genomic_DNA"/>
</dbReference>
<feature type="domain" description="Fe2OG dioxygenase" evidence="11">
    <location>
        <begin position="239"/>
        <end position="347"/>
    </location>
</feature>
<evidence type="ECO:0000256" key="4">
    <source>
        <dbReference type="ARBA" id="ARBA00022490"/>
    </source>
</evidence>
<keyword evidence="7" id="KW-0539">Nucleus</keyword>
<protein>
    <submittedName>
        <fullName evidence="12">Isopenicillin N synthase</fullName>
    </submittedName>
</protein>
<sequence>MFPEMAMRDDQTQETLKSQEEHKGVKHMCEMGITRVPNKYVLPVFNRPYDSITVKPYDDDNLDLPIIDFAQLHGPNHAQLIASVAHACENYGFFQMINHGISSDVVRKMEDVGRRFFELPLEERKKYMSTDIHSLVRYGTSFNQTNDGVFCWRDFLKLVCNPDAYSQWPSSPSNFREMGVGYARKTKLLFQLLMEVILESLGLGLANTKKTPKTDQEFGQGNRGNKAEEYDDFRKDMEDGSQLMVVNCYPPCPEPELTFGMPPHSDYGFLTLLHQDEVEGLQILFKDRWVTVRPHPQSFVVNVGDHLEIFSNGRYKSVMHRVLVNSMKSRISVASLHSLPFATLIRPSPGLINDENPQRYKDTSFTDFVQYITTCDSKHKKFLDTRKICHNYL</sequence>
<dbReference type="SUPFAM" id="SSF51197">
    <property type="entry name" value="Clavaminate synthase-like"/>
    <property type="match status" value="1"/>
</dbReference>
<evidence type="ECO:0000259" key="11">
    <source>
        <dbReference type="PROSITE" id="PS51471"/>
    </source>
</evidence>
<dbReference type="InterPro" id="IPR027443">
    <property type="entry name" value="IPNS-like_sf"/>
</dbReference>
<dbReference type="Pfam" id="PF03171">
    <property type="entry name" value="2OG-FeII_Oxy"/>
    <property type="match status" value="1"/>
</dbReference>
<name>A0A103YF67_CYNCS</name>
<evidence type="ECO:0000256" key="3">
    <source>
        <dbReference type="ARBA" id="ARBA00008056"/>
    </source>
</evidence>
<gene>
    <name evidence="12" type="ORF">Ccrd_013661</name>
</gene>
<evidence type="ECO:0000256" key="2">
    <source>
        <dbReference type="ARBA" id="ARBA00004496"/>
    </source>
</evidence>
<keyword evidence="9" id="KW-0560">Oxidoreductase</keyword>
<dbReference type="InterPro" id="IPR050295">
    <property type="entry name" value="Plant_2OG-oxidoreductases"/>
</dbReference>
<evidence type="ECO:0000256" key="9">
    <source>
        <dbReference type="RuleBase" id="RU003682"/>
    </source>
</evidence>
<evidence type="ECO:0000313" key="12">
    <source>
        <dbReference type="EMBL" id="KVI07973.1"/>
    </source>
</evidence>
<organism evidence="12 13">
    <name type="scientific">Cynara cardunculus var. scolymus</name>
    <name type="common">Globe artichoke</name>
    <name type="synonym">Cynara scolymus</name>
    <dbReference type="NCBI Taxonomy" id="59895"/>
    <lineage>
        <taxon>Eukaryota</taxon>
        <taxon>Viridiplantae</taxon>
        <taxon>Streptophyta</taxon>
        <taxon>Embryophyta</taxon>
        <taxon>Tracheophyta</taxon>
        <taxon>Spermatophyta</taxon>
        <taxon>Magnoliopsida</taxon>
        <taxon>eudicotyledons</taxon>
        <taxon>Gunneridae</taxon>
        <taxon>Pentapetalae</taxon>
        <taxon>asterids</taxon>
        <taxon>campanulids</taxon>
        <taxon>Asterales</taxon>
        <taxon>Asteraceae</taxon>
        <taxon>Carduoideae</taxon>
        <taxon>Cardueae</taxon>
        <taxon>Carduinae</taxon>
        <taxon>Cynara</taxon>
    </lineage>
</organism>
<keyword evidence="6 9" id="KW-0408">Iron</keyword>
<keyword evidence="5 9" id="KW-0479">Metal-binding</keyword>
<reference evidence="12 13" key="1">
    <citation type="journal article" date="2016" name="Sci. Rep.">
        <title>The genome sequence of the outbreeding globe artichoke constructed de novo incorporating a phase-aware low-pass sequencing strategy of F1 progeny.</title>
        <authorList>
            <person name="Scaglione D."/>
            <person name="Reyes-Chin-Wo S."/>
            <person name="Acquadro A."/>
            <person name="Froenicke L."/>
            <person name="Portis E."/>
            <person name="Beitel C."/>
            <person name="Tirone M."/>
            <person name="Mauro R."/>
            <person name="Lo Monaco A."/>
            <person name="Mauromicale G."/>
            <person name="Faccioli P."/>
            <person name="Cattivelli L."/>
            <person name="Rieseberg L."/>
            <person name="Michelmore R."/>
            <person name="Lanteri S."/>
        </authorList>
    </citation>
    <scope>NUCLEOTIDE SEQUENCE [LARGE SCALE GENOMIC DNA]</scope>
    <source>
        <strain evidence="12">2C</strain>
    </source>
</reference>
<proteinExistence type="inferred from homology"/>
<evidence type="ECO:0000256" key="1">
    <source>
        <dbReference type="ARBA" id="ARBA00004123"/>
    </source>
</evidence>
<dbReference type="PANTHER" id="PTHR47991">
    <property type="entry name" value="OXOGLUTARATE/IRON-DEPENDENT DIOXYGENASE"/>
    <property type="match status" value="1"/>
</dbReference>
<dbReference type="AlphaFoldDB" id="A0A103YF67"/>
<dbReference type="Pfam" id="PF14226">
    <property type="entry name" value="DIOX_N"/>
    <property type="match status" value="1"/>
</dbReference>
<dbReference type="InterPro" id="IPR044861">
    <property type="entry name" value="IPNS-like_FE2OG_OXY"/>
</dbReference>
<comment type="subcellular location">
    <subcellularLocation>
        <location evidence="2">Cytoplasm</location>
    </subcellularLocation>
    <subcellularLocation>
        <location evidence="1">Nucleus</location>
    </subcellularLocation>
</comment>
<dbReference type="OrthoDB" id="288590at2759"/>
<dbReference type="GO" id="GO:0005634">
    <property type="term" value="C:nucleus"/>
    <property type="evidence" value="ECO:0007669"/>
    <property type="project" value="UniProtKB-SubCell"/>
</dbReference>
<dbReference type="InterPro" id="IPR026992">
    <property type="entry name" value="DIOX_N"/>
</dbReference>
<comment type="similarity">
    <text evidence="3 9">Belongs to the iron/ascorbate-dependent oxidoreductase family.</text>
</comment>
<evidence type="ECO:0000256" key="10">
    <source>
        <dbReference type="SAM" id="MobiDB-lite"/>
    </source>
</evidence>
<keyword evidence="13" id="KW-1185">Reference proteome</keyword>
<comment type="caution">
    <text evidence="12">The sequence shown here is derived from an EMBL/GenBank/DDBJ whole genome shotgun (WGS) entry which is preliminary data.</text>
</comment>